<name>A0A5N6QPF1_9ROSI</name>
<evidence type="ECO:0000256" key="12">
    <source>
        <dbReference type="PROSITE-ProRule" id="PRU00175"/>
    </source>
</evidence>
<evidence type="ECO:0000256" key="5">
    <source>
        <dbReference type="ARBA" id="ARBA00022490"/>
    </source>
</evidence>
<dbReference type="InterPro" id="IPR056437">
    <property type="entry name" value="Znf-C2H2_ZNF598/HEL2"/>
</dbReference>
<sequence length="839" mass="92904">MDDSCAVCAESLEWVAYGPCGHREVCSTCVARLRFICEDRTCCICKTQSDVVFVTKALGDYTRIINDFSVLPLKVKEGRVGSYWYHEDTQAFFDDMDHYKMIKAMCRLSCSVCDKMEGQPQDGSKRRANIRNIEQLKGHLFHQHKLVMCSLCLEGRKVFICEQKLYTRAQLNQHISTGDTEVDGSESERGGFTGHPLCEFCKTPFYGENELYSHMSTEHYTCHICQRQHPGHYEYYKNYDDLEIHFRQEHFLCEDEACLAKKFIVFLSEADLKRHNALEHGGRMSRSQRNAALQIPTSFRYRRNNEQDRRRGRGRTFQLDSSENQLAMAIEASLETANADRTFHDPSSSSSLQVTPDTGDASDIDPIIQPFESLAATDSESSSRYRQALGRASNAPLEESSFPPLPMAPKKSQRKPKQDSEGGFPTNSMAAHLRRQRNVTVVNSAQAWPAASRGPLLPSSASNQSRPATNSAPVMSRSSGQPKMATGKGPAESSFASMAQARPTHALLSVGSSRDSGNTRIRHSASAPDLVESGSVEPSISDFPPVSAAQMHKMPSSGQALLKLEDVQTANRSLVERIRAGLEFDEDKYAAFKDISGQFRQGLIDTGRYLDYVQRFGLSHLVLEMARLCPDPQKQKDLVETYNASLRSNVSQANGWGTGNARLKDSKGPKKGKGKSVAAEDSNSKDRLAKNFLSTVQQLQSSYKPSEEPEELLSREGYRASKGQSSISMDEKQRVELNNIGSQPLMKPRGQNDSLSAGSVSDQNLGDGGGGSKQRKKTPKFLRARLGDGSVASLLDSKNTNHDSDPEATDERLDGNQNPNGGLPMRGVWRSGGGHKLFS</sequence>
<feature type="compositionally biased region" description="Basic residues" evidence="13">
    <location>
        <begin position="773"/>
        <end position="783"/>
    </location>
</feature>
<keyword evidence="10" id="KW-0862">Zinc</keyword>
<protein>
    <recommendedName>
        <fullName evidence="4">RING-type E3 ubiquitin transferase</fullName>
        <ecNumber evidence="4">2.3.2.27</ecNumber>
    </recommendedName>
</protein>
<evidence type="ECO:0000256" key="3">
    <source>
        <dbReference type="ARBA" id="ARBA00004906"/>
    </source>
</evidence>
<keyword evidence="8" id="KW-0479">Metal-binding</keyword>
<gene>
    <name evidence="15" type="ORF">FH972_004879</name>
</gene>
<evidence type="ECO:0000256" key="2">
    <source>
        <dbReference type="ARBA" id="ARBA00004496"/>
    </source>
</evidence>
<dbReference type="GO" id="GO:0005737">
    <property type="term" value="C:cytoplasm"/>
    <property type="evidence" value="ECO:0007669"/>
    <property type="project" value="UniProtKB-SubCell"/>
</dbReference>
<evidence type="ECO:0000256" key="8">
    <source>
        <dbReference type="ARBA" id="ARBA00022723"/>
    </source>
</evidence>
<dbReference type="Pfam" id="PF23230">
    <property type="entry name" value="zf-C2H2_13"/>
    <property type="match status" value="1"/>
</dbReference>
<feature type="compositionally biased region" description="Polar residues" evidence="13">
    <location>
        <begin position="751"/>
        <end position="764"/>
    </location>
</feature>
<comment type="pathway">
    <text evidence="3">Protein modification; protein ubiquitination.</text>
</comment>
<feature type="compositionally biased region" description="Polar residues" evidence="13">
    <location>
        <begin position="345"/>
        <end position="356"/>
    </location>
</feature>
<evidence type="ECO:0000256" key="10">
    <source>
        <dbReference type="ARBA" id="ARBA00022833"/>
    </source>
</evidence>
<dbReference type="SMART" id="SM00355">
    <property type="entry name" value="ZnF_C2H2"/>
    <property type="match status" value="4"/>
</dbReference>
<evidence type="ECO:0000256" key="13">
    <source>
        <dbReference type="SAM" id="MobiDB-lite"/>
    </source>
</evidence>
<keyword evidence="5" id="KW-0963">Cytoplasm</keyword>
<dbReference type="CDD" id="cd16615">
    <property type="entry name" value="RING-HC_ZNF598"/>
    <property type="match status" value="1"/>
</dbReference>
<feature type="domain" description="RING-type" evidence="14">
    <location>
        <begin position="5"/>
        <end position="46"/>
    </location>
</feature>
<evidence type="ECO:0000259" key="14">
    <source>
        <dbReference type="PROSITE" id="PS50089"/>
    </source>
</evidence>
<feature type="region of interest" description="Disordered" evidence="13">
    <location>
        <begin position="451"/>
        <end position="492"/>
    </location>
</feature>
<dbReference type="AlphaFoldDB" id="A0A5N6QPF1"/>
<dbReference type="Pfam" id="PF23202">
    <property type="entry name" value="PAH_ZNF598"/>
    <property type="match status" value="1"/>
</dbReference>
<dbReference type="InterPro" id="IPR041888">
    <property type="entry name" value="RING-HC_ZNF598/HEL2"/>
</dbReference>
<evidence type="ECO:0000256" key="1">
    <source>
        <dbReference type="ARBA" id="ARBA00000900"/>
    </source>
</evidence>
<feature type="region of interest" description="Disordered" evidence="13">
    <location>
        <begin position="510"/>
        <end position="537"/>
    </location>
</feature>
<evidence type="ECO:0000256" key="9">
    <source>
        <dbReference type="ARBA" id="ARBA00022771"/>
    </source>
</evidence>
<dbReference type="EMBL" id="CM017322">
    <property type="protein sequence ID" value="KAE8008358.1"/>
    <property type="molecule type" value="Genomic_DNA"/>
</dbReference>
<accession>A0A5N6QPF1</accession>
<proteinExistence type="inferred from homology"/>
<dbReference type="InterPro" id="IPR044288">
    <property type="entry name" value="ZNF598/HEL2"/>
</dbReference>
<comment type="similarity">
    <text evidence="11">Belongs to the ZNF598/HEL2 family.</text>
</comment>
<keyword evidence="9 12" id="KW-0863">Zinc-finger</keyword>
<keyword evidence="7" id="KW-0808">Transferase</keyword>
<dbReference type="PROSITE" id="PS50089">
    <property type="entry name" value="ZF_RING_2"/>
    <property type="match status" value="1"/>
</dbReference>
<comment type="subcellular location">
    <subcellularLocation>
        <location evidence="2">Cytoplasm</location>
    </subcellularLocation>
</comment>
<dbReference type="PANTHER" id="PTHR22938:SF0">
    <property type="entry name" value="E3 UBIQUITIN-PROTEIN LIGASE ZNF598"/>
    <property type="match status" value="1"/>
</dbReference>
<evidence type="ECO:0000256" key="11">
    <source>
        <dbReference type="ARBA" id="ARBA00035113"/>
    </source>
</evidence>
<evidence type="ECO:0000313" key="15">
    <source>
        <dbReference type="EMBL" id="KAE8008358.1"/>
    </source>
</evidence>
<organism evidence="15 16">
    <name type="scientific">Carpinus fangiana</name>
    <dbReference type="NCBI Taxonomy" id="176857"/>
    <lineage>
        <taxon>Eukaryota</taxon>
        <taxon>Viridiplantae</taxon>
        <taxon>Streptophyta</taxon>
        <taxon>Embryophyta</taxon>
        <taxon>Tracheophyta</taxon>
        <taxon>Spermatophyta</taxon>
        <taxon>Magnoliopsida</taxon>
        <taxon>eudicotyledons</taxon>
        <taxon>Gunneridae</taxon>
        <taxon>Pentapetalae</taxon>
        <taxon>rosids</taxon>
        <taxon>fabids</taxon>
        <taxon>Fagales</taxon>
        <taxon>Betulaceae</taxon>
        <taxon>Carpinus</taxon>
    </lineage>
</organism>
<dbReference type="Proteomes" id="UP000327013">
    <property type="component" value="Chromosome 2"/>
</dbReference>
<dbReference type="Pfam" id="PF25447">
    <property type="entry name" value="RING_ZNF598"/>
    <property type="match status" value="1"/>
</dbReference>
<feature type="compositionally biased region" description="Polar residues" evidence="13">
    <location>
        <begin position="510"/>
        <end position="519"/>
    </location>
</feature>
<dbReference type="GO" id="GO:0016567">
    <property type="term" value="P:protein ubiquitination"/>
    <property type="evidence" value="ECO:0007669"/>
    <property type="project" value="TreeGrafter"/>
</dbReference>
<dbReference type="GO" id="GO:0061630">
    <property type="term" value="F:ubiquitin protein ligase activity"/>
    <property type="evidence" value="ECO:0007669"/>
    <property type="project" value="UniProtKB-EC"/>
</dbReference>
<evidence type="ECO:0000256" key="6">
    <source>
        <dbReference type="ARBA" id="ARBA00022553"/>
    </source>
</evidence>
<dbReference type="PANTHER" id="PTHR22938">
    <property type="entry name" value="ZINC FINGER PROTEIN 598"/>
    <property type="match status" value="1"/>
</dbReference>
<evidence type="ECO:0000313" key="16">
    <source>
        <dbReference type="Proteomes" id="UP000327013"/>
    </source>
</evidence>
<feature type="compositionally biased region" description="Polar residues" evidence="13">
    <location>
        <begin position="459"/>
        <end position="481"/>
    </location>
</feature>
<dbReference type="GO" id="GO:0043022">
    <property type="term" value="F:ribosome binding"/>
    <property type="evidence" value="ECO:0007669"/>
    <property type="project" value="TreeGrafter"/>
</dbReference>
<keyword evidence="16" id="KW-1185">Reference proteome</keyword>
<feature type="region of interest" description="Disordered" evidence="13">
    <location>
        <begin position="650"/>
        <end position="839"/>
    </location>
</feature>
<dbReference type="EC" id="2.3.2.27" evidence="4"/>
<dbReference type="GO" id="GO:0008270">
    <property type="term" value="F:zinc ion binding"/>
    <property type="evidence" value="ECO:0007669"/>
    <property type="project" value="UniProtKB-KW"/>
</dbReference>
<dbReference type="InterPro" id="IPR013087">
    <property type="entry name" value="Znf_C2H2_type"/>
</dbReference>
<reference evidence="15 16" key="1">
    <citation type="submission" date="2019-06" db="EMBL/GenBank/DDBJ databases">
        <title>A chromosomal-level reference genome of Carpinus fangiana (Coryloideae, Betulaceae).</title>
        <authorList>
            <person name="Yang X."/>
            <person name="Wang Z."/>
            <person name="Zhang L."/>
            <person name="Hao G."/>
            <person name="Liu J."/>
            <person name="Yang Y."/>
        </authorList>
    </citation>
    <scope>NUCLEOTIDE SEQUENCE [LARGE SCALE GENOMIC DNA]</scope>
    <source>
        <strain evidence="15">Cfa_2016G</strain>
        <tissue evidence="15">Leaf</tissue>
    </source>
</reference>
<evidence type="ECO:0000256" key="7">
    <source>
        <dbReference type="ARBA" id="ARBA00022679"/>
    </source>
</evidence>
<feature type="compositionally biased region" description="Gly residues" evidence="13">
    <location>
        <begin position="830"/>
        <end position="839"/>
    </location>
</feature>
<feature type="region of interest" description="Disordered" evidence="13">
    <location>
        <begin position="341"/>
        <end position="432"/>
    </location>
</feature>
<comment type="catalytic activity">
    <reaction evidence="1">
        <text>S-ubiquitinyl-[E2 ubiquitin-conjugating enzyme]-L-cysteine + [acceptor protein]-L-lysine = [E2 ubiquitin-conjugating enzyme]-L-cysteine + N(6)-ubiquitinyl-[acceptor protein]-L-lysine.</text>
        <dbReference type="EC" id="2.3.2.27"/>
    </reaction>
</comment>
<dbReference type="InterPro" id="IPR001841">
    <property type="entry name" value="Znf_RING"/>
</dbReference>
<dbReference type="InterPro" id="IPR057634">
    <property type="entry name" value="PAH_ZNF598/HEL2"/>
</dbReference>
<keyword evidence="6" id="KW-0597">Phosphoprotein</keyword>
<dbReference type="GO" id="GO:0072344">
    <property type="term" value="P:rescue of stalled ribosome"/>
    <property type="evidence" value="ECO:0007669"/>
    <property type="project" value="InterPro"/>
</dbReference>
<feature type="compositionally biased region" description="Polar residues" evidence="13">
    <location>
        <begin position="376"/>
        <end position="385"/>
    </location>
</feature>
<feature type="compositionally biased region" description="Basic and acidic residues" evidence="13">
    <location>
        <begin position="799"/>
        <end position="814"/>
    </location>
</feature>
<dbReference type="OrthoDB" id="3838338at2759"/>
<evidence type="ECO:0000256" key="4">
    <source>
        <dbReference type="ARBA" id="ARBA00012483"/>
    </source>
</evidence>
<feature type="compositionally biased region" description="Polar residues" evidence="13">
    <location>
        <begin position="692"/>
        <end position="704"/>
    </location>
</feature>